<dbReference type="SMART" id="SM00044">
    <property type="entry name" value="CYCc"/>
    <property type="match status" value="1"/>
</dbReference>
<dbReference type="Pfam" id="PF05226">
    <property type="entry name" value="CHASE2"/>
    <property type="match status" value="1"/>
</dbReference>
<protein>
    <submittedName>
        <fullName evidence="3">Adenylate/guanylate cyclase domain-containing protein</fullName>
    </submittedName>
</protein>
<dbReference type="Proteomes" id="UP000474159">
    <property type="component" value="Unassembled WGS sequence"/>
</dbReference>
<dbReference type="AlphaFoldDB" id="A0A6L3T6G1"/>
<evidence type="ECO:0000313" key="3">
    <source>
        <dbReference type="EMBL" id="KAB1080714.1"/>
    </source>
</evidence>
<name>A0A6L3T6G1_9HYPH</name>
<sequence>MPAWPRYGRRAHAAVAAILALAASILIATGHLDGRASVLDRIESPLLDLRFLLVGPESAPGHIVIVALDDEAIREAGAYPLPRATLARLVRALAGTRPRAIGLDLLLLDRGPDAADADLAAALRESGAVLAAAAAFRGGAPGGAEAVPIPGLPVAERLRWPIERFREGTGIGLVNIATDHAGTPRHVPLLIRHGDTALPSFPLRLAAQAARAEPVLEAGRIAVGAARSRPDLGLNLPLRFYGPRGTIRTVSAGAVLRGDVEAEELRDRIVIVGATAFGAADTFAMPYDPVLPGVEVLATAVGHLSTGDGLVRDAVVRRIDAGAAILLAVAAALLVSLAPAGPALAVVILAALAWLVATVIAFGAHLWLSAAMPLAAMIPGLLYGLLGRLGLDRRRARELARSESALSLFHPPALAARLARDPGFLAAPVTQEVGIVFVDLSGFTRLSERLGSQETELFLRAYHGVVEAQISRHGGVVLSFMGDGALAVFGLLDPGPDDARQALRAADGLVTQIRSWLAAHRATRGRPVDLRVGAHHGEVVASRLGAADHQQIAVAGDSVNVASRLMEVAKDLGAALVVSTDLLAASGVAAAEMPFEGERAVAIRGRAEPLRVAYRWGGTGPAH</sequence>
<keyword evidence="1" id="KW-1133">Transmembrane helix</keyword>
<keyword evidence="1" id="KW-0812">Transmembrane</keyword>
<feature type="transmembrane region" description="Helical" evidence="1">
    <location>
        <begin position="374"/>
        <end position="391"/>
    </location>
</feature>
<comment type="caution">
    <text evidence="3">The sequence shown here is derived from an EMBL/GenBank/DDBJ whole genome shotgun (WGS) entry which is preliminary data.</text>
</comment>
<dbReference type="InterPro" id="IPR050697">
    <property type="entry name" value="Adenylyl/Guanylyl_Cyclase_3/4"/>
</dbReference>
<dbReference type="RefSeq" id="WP_150998146.1">
    <property type="nucleotide sequence ID" value="NZ_BPQY01000130.1"/>
</dbReference>
<dbReference type="OrthoDB" id="341967at2"/>
<evidence type="ECO:0000259" key="2">
    <source>
        <dbReference type="PROSITE" id="PS50125"/>
    </source>
</evidence>
<dbReference type="SUPFAM" id="SSF55073">
    <property type="entry name" value="Nucleotide cyclase"/>
    <property type="match status" value="1"/>
</dbReference>
<dbReference type="GO" id="GO:0006171">
    <property type="term" value="P:cAMP biosynthetic process"/>
    <property type="evidence" value="ECO:0007669"/>
    <property type="project" value="TreeGrafter"/>
</dbReference>
<dbReference type="InterPro" id="IPR029787">
    <property type="entry name" value="Nucleotide_cyclase"/>
</dbReference>
<feature type="transmembrane region" description="Helical" evidence="1">
    <location>
        <begin position="321"/>
        <end position="338"/>
    </location>
</feature>
<dbReference type="InterPro" id="IPR007890">
    <property type="entry name" value="CHASE2"/>
</dbReference>
<dbReference type="SMART" id="SM01080">
    <property type="entry name" value="CHASE2"/>
    <property type="match status" value="1"/>
</dbReference>
<keyword evidence="4" id="KW-1185">Reference proteome</keyword>
<dbReference type="CDD" id="cd07302">
    <property type="entry name" value="CHD"/>
    <property type="match status" value="1"/>
</dbReference>
<dbReference type="PROSITE" id="PS50125">
    <property type="entry name" value="GUANYLATE_CYCLASE_2"/>
    <property type="match status" value="1"/>
</dbReference>
<dbReference type="Pfam" id="PF00211">
    <property type="entry name" value="Guanylate_cyc"/>
    <property type="match status" value="1"/>
</dbReference>
<dbReference type="EMBL" id="VZZK01000004">
    <property type="protein sequence ID" value="KAB1080714.1"/>
    <property type="molecule type" value="Genomic_DNA"/>
</dbReference>
<organism evidence="3 4">
    <name type="scientific">Methylobacterium soli</name>
    <dbReference type="NCBI Taxonomy" id="553447"/>
    <lineage>
        <taxon>Bacteria</taxon>
        <taxon>Pseudomonadati</taxon>
        <taxon>Pseudomonadota</taxon>
        <taxon>Alphaproteobacteria</taxon>
        <taxon>Hyphomicrobiales</taxon>
        <taxon>Methylobacteriaceae</taxon>
        <taxon>Methylobacterium</taxon>
    </lineage>
</organism>
<dbReference type="InterPro" id="IPR001054">
    <property type="entry name" value="A/G_cyclase"/>
</dbReference>
<evidence type="ECO:0000256" key="1">
    <source>
        <dbReference type="SAM" id="Phobius"/>
    </source>
</evidence>
<evidence type="ECO:0000313" key="4">
    <source>
        <dbReference type="Proteomes" id="UP000474159"/>
    </source>
</evidence>
<dbReference type="PANTHER" id="PTHR43081">
    <property type="entry name" value="ADENYLATE CYCLASE, TERMINAL-DIFFERENTIATION SPECIFIC-RELATED"/>
    <property type="match status" value="1"/>
</dbReference>
<dbReference type="PANTHER" id="PTHR43081:SF20">
    <property type="entry name" value="TWO-COMPONENT RESPONSE REGULATOR"/>
    <property type="match status" value="1"/>
</dbReference>
<dbReference type="GO" id="GO:0004016">
    <property type="term" value="F:adenylate cyclase activity"/>
    <property type="evidence" value="ECO:0007669"/>
    <property type="project" value="UniProtKB-ARBA"/>
</dbReference>
<feature type="transmembrane region" description="Helical" evidence="1">
    <location>
        <begin position="345"/>
        <end position="368"/>
    </location>
</feature>
<accession>A0A6L3T6G1</accession>
<reference evidence="3 4" key="1">
    <citation type="submission" date="2019-09" db="EMBL/GenBank/DDBJ databases">
        <title>YIM 48816 draft genome.</title>
        <authorList>
            <person name="Jiang L."/>
        </authorList>
    </citation>
    <scope>NUCLEOTIDE SEQUENCE [LARGE SCALE GENOMIC DNA]</scope>
    <source>
        <strain evidence="3 4">YIM 48816</strain>
    </source>
</reference>
<feature type="domain" description="Guanylate cyclase" evidence="2">
    <location>
        <begin position="434"/>
        <end position="566"/>
    </location>
</feature>
<dbReference type="GO" id="GO:0035556">
    <property type="term" value="P:intracellular signal transduction"/>
    <property type="evidence" value="ECO:0007669"/>
    <property type="project" value="InterPro"/>
</dbReference>
<gene>
    <name evidence="3" type="ORF">F6X53_05960</name>
</gene>
<keyword evidence="1" id="KW-0472">Membrane</keyword>
<proteinExistence type="predicted"/>
<dbReference type="Gene3D" id="3.30.70.1230">
    <property type="entry name" value="Nucleotide cyclase"/>
    <property type="match status" value="1"/>
</dbReference>